<organism evidence="1 2">
    <name type="scientific">Popillia japonica</name>
    <name type="common">Japanese beetle</name>
    <dbReference type="NCBI Taxonomy" id="7064"/>
    <lineage>
        <taxon>Eukaryota</taxon>
        <taxon>Metazoa</taxon>
        <taxon>Ecdysozoa</taxon>
        <taxon>Arthropoda</taxon>
        <taxon>Hexapoda</taxon>
        <taxon>Insecta</taxon>
        <taxon>Pterygota</taxon>
        <taxon>Neoptera</taxon>
        <taxon>Endopterygota</taxon>
        <taxon>Coleoptera</taxon>
        <taxon>Polyphaga</taxon>
        <taxon>Scarabaeiformia</taxon>
        <taxon>Scarabaeidae</taxon>
        <taxon>Rutelinae</taxon>
        <taxon>Popillia</taxon>
    </lineage>
</organism>
<reference evidence="1 2" key="1">
    <citation type="journal article" date="2024" name="BMC Genomics">
        <title>De novo assembly and annotation of Popillia japonica's genome with initial clues to its potential as an invasive pest.</title>
        <authorList>
            <person name="Cucini C."/>
            <person name="Boschi S."/>
            <person name="Funari R."/>
            <person name="Cardaioli E."/>
            <person name="Iannotti N."/>
            <person name="Marturano G."/>
            <person name="Paoli F."/>
            <person name="Bruttini M."/>
            <person name="Carapelli A."/>
            <person name="Frati F."/>
            <person name="Nardi F."/>
        </authorList>
    </citation>
    <scope>NUCLEOTIDE SEQUENCE [LARGE SCALE GENOMIC DNA]</scope>
    <source>
        <strain evidence="1">DMR45628</strain>
    </source>
</reference>
<dbReference type="EMBL" id="JASPKY010000036">
    <property type="protein sequence ID" value="KAK9746863.1"/>
    <property type="molecule type" value="Genomic_DNA"/>
</dbReference>
<gene>
    <name evidence="1" type="ORF">QE152_g5787</name>
</gene>
<dbReference type="AlphaFoldDB" id="A0AAW1MJG9"/>
<sequence>MRRIMVGEWGLSTSYEVNLSWTRSRPTNILSFDLGPSSGDLMCRVRCCPVSVYSSYRLLEPTERYRVRKELAVTYRDVSLAAGPPTSVDKRGVELSIKESLLDVWQGR</sequence>
<proteinExistence type="predicted"/>
<dbReference type="Proteomes" id="UP001458880">
    <property type="component" value="Unassembled WGS sequence"/>
</dbReference>
<keyword evidence="2" id="KW-1185">Reference proteome</keyword>
<protein>
    <submittedName>
        <fullName evidence="1">Uncharacterized protein</fullName>
    </submittedName>
</protein>
<accession>A0AAW1MJG9</accession>
<evidence type="ECO:0000313" key="2">
    <source>
        <dbReference type="Proteomes" id="UP001458880"/>
    </source>
</evidence>
<comment type="caution">
    <text evidence="1">The sequence shown here is derived from an EMBL/GenBank/DDBJ whole genome shotgun (WGS) entry which is preliminary data.</text>
</comment>
<evidence type="ECO:0000313" key="1">
    <source>
        <dbReference type="EMBL" id="KAK9746863.1"/>
    </source>
</evidence>
<name>A0AAW1MJG9_POPJA</name>